<keyword evidence="9 13" id="KW-0067">ATP-binding</keyword>
<comment type="catalytic activity">
    <reaction evidence="13">
        <text>L-threonyl-[receptor-protein] + ATP = O-phospho-L-threonyl-[receptor-protein] + ADP + H(+)</text>
        <dbReference type="Rhea" id="RHEA:44880"/>
        <dbReference type="Rhea" id="RHEA-COMP:11024"/>
        <dbReference type="Rhea" id="RHEA-COMP:11025"/>
        <dbReference type="ChEBI" id="CHEBI:15378"/>
        <dbReference type="ChEBI" id="CHEBI:30013"/>
        <dbReference type="ChEBI" id="CHEBI:30616"/>
        <dbReference type="ChEBI" id="CHEBI:61977"/>
        <dbReference type="ChEBI" id="CHEBI:456216"/>
        <dbReference type="EC" id="2.7.11.30"/>
    </reaction>
</comment>
<reference evidence="17" key="1">
    <citation type="submission" date="2016-06" db="UniProtKB">
        <authorList>
            <consortium name="WormBaseParasite"/>
        </authorList>
    </citation>
    <scope>IDENTIFICATION</scope>
</reference>
<keyword evidence="13" id="KW-0464">Manganese</keyword>
<protein>
    <recommendedName>
        <fullName evidence="13">Serine/threonine-protein kinase receptor</fullName>
        <ecNumber evidence="13">2.7.11.30</ecNumber>
    </recommendedName>
</protein>
<reference evidence="15 16" key="2">
    <citation type="submission" date="2018-11" db="EMBL/GenBank/DDBJ databases">
        <authorList>
            <consortium name="Pathogen Informatics"/>
        </authorList>
    </citation>
    <scope>NUCLEOTIDE SEQUENCE [LARGE SCALE GENOMIC DNA]</scope>
</reference>
<evidence type="ECO:0000313" key="17">
    <source>
        <dbReference type="WBParaSite" id="SBAD_0000804301-mRNA-1"/>
    </source>
</evidence>
<evidence type="ECO:0000256" key="6">
    <source>
        <dbReference type="ARBA" id="ARBA00022729"/>
    </source>
</evidence>
<proteinExistence type="inferred from homology"/>
<keyword evidence="13" id="KW-0479">Metal-binding</keyword>
<feature type="domain" description="Protein kinase" evidence="14">
    <location>
        <begin position="159"/>
        <end position="448"/>
    </location>
</feature>
<dbReference type="InterPro" id="IPR011009">
    <property type="entry name" value="Kinase-like_dom_sf"/>
</dbReference>
<evidence type="ECO:0000256" key="11">
    <source>
        <dbReference type="ARBA" id="ARBA00023136"/>
    </source>
</evidence>
<dbReference type="GO" id="GO:0071363">
    <property type="term" value="P:cellular response to growth factor stimulus"/>
    <property type="evidence" value="ECO:0007669"/>
    <property type="project" value="TreeGrafter"/>
</dbReference>
<keyword evidence="12 13" id="KW-0675">Receptor</keyword>
<dbReference type="EC" id="2.7.11.30" evidence="13"/>
<dbReference type="PANTHER" id="PTHR23255:SF98">
    <property type="entry name" value="SERINE_THREONINE-PROTEIN KINASE RECEPTOR"/>
    <property type="match status" value="1"/>
</dbReference>
<dbReference type="PROSITE" id="PS00108">
    <property type="entry name" value="PROTEIN_KINASE_ST"/>
    <property type="match status" value="1"/>
</dbReference>
<dbReference type="InterPro" id="IPR045860">
    <property type="entry name" value="Snake_toxin-like_sf"/>
</dbReference>
<dbReference type="Gene3D" id="3.30.200.20">
    <property type="entry name" value="Phosphorylase Kinase, domain 1"/>
    <property type="match status" value="1"/>
</dbReference>
<keyword evidence="7 13" id="KW-0547">Nucleotide-binding</keyword>
<dbReference type="GO" id="GO:0048179">
    <property type="term" value="C:activin receptor complex"/>
    <property type="evidence" value="ECO:0007669"/>
    <property type="project" value="TreeGrafter"/>
</dbReference>
<evidence type="ECO:0000259" key="14">
    <source>
        <dbReference type="PROSITE" id="PS50011"/>
    </source>
</evidence>
<evidence type="ECO:0000256" key="3">
    <source>
        <dbReference type="ARBA" id="ARBA00022527"/>
    </source>
</evidence>
<evidence type="ECO:0000256" key="4">
    <source>
        <dbReference type="ARBA" id="ARBA00022679"/>
    </source>
</evidence>
<keyword evidence="8 13" id="KW-0418">Kinase</keyword>
<evidence type="ECO:0000313" key="16">
    <source>
        <dbReference type="Proteomes" id="UP000270296"/>
    </source>
</evidence>
<dbReference type="EMBL" id="UZAM01010907">
    <property type="protein sequence ID" value="VDP14151.1"/>
    <property type="molecule type" value="Genomic_DNA"/>
</dbReference>
<gene>
    <name evidence="15" type="ORF">SBAD_LOCUS7751</name>
</gene>
<keyword evidence="13" id="KW-0460">Magnesium</keyword>
<evidence type="ECO:0000256" key="12">
    <source>
        <dbReference type="ARBA" id="ARBA00023170"/>
    </source>
</evidence>
<keyword evidence="5 13" id="KW-0812">Transmembrane</keyword>
<evidence type="ECO:0000256" key="2">
    <source>
        <dbReference type="ARBA" id="ARBA00009605"/>
    </source>
</evidence>
<keyword evidence="16" id="KW-1185">Reference proteome</keyword>
<dbReference type="Gene3D" id="1.10.510.10">
    <property type="entry name" value="Transferase(Phosphotransferase) domain 1"/>
    <property type="match status" value="1"/>
</dbReference>
<sequence>MAYAEKLDIGFSCVLYHAATCNSSTEILHKGCWSSQEDCNPSECAAAGPSTKQTTGPPIYFCCCERPMCNRDFHQIPQITAASSPQAVNKRSASVVIFDDSLSIVKYSLIPIFMIALLILFIFFLYRRCRLNREMKPNSSFSSVSHKLPPSPKSPPRLIQLIKVTSRGRFGDVWKAVMNDQAVAVKIFPAHDVDSWVQEQEIYAVPGLKNHANILRFVTAEVRGTAAQPEYWLVTVFHENGSLYDYLKSHVINMHQLLHISVTMLRGLSFLHEEIIEGDRVYKPTIVHRDFKSRNVLLKTDLSACIADFGLALKCEDGRTPNDTHGQVGTRRYMAPEVLEGATEFSAFAFKQIDVYAAALVLWELMHRCNFGNGPVKDFKLPFEDEIGIRPSLQDMQELVVAQKKRPAIEDCWKESPQGSAICGTMEEMWDSEPEARITTGCALERFLALWNTLPIMPDGLCTEKTPLIKDLSASSLAMV</sequence>
<dbReference type="SUPFAM" id="SSF57302">
    <property type="entry name" value="Snake toxin-like"/>
    <property type="match status" value="1"/>
</dbReference>
<keyword evidence="10 13" id="KW-1133">Transmembrane helix</keyword>
<evidence type="ECO:0000313" key="15">
    <source>
        <dbReference type="EMBL" id="VDP14151.1"/>
    </source>
</evidence>
<dbReference type="InterPro" id="IPR000333">
    <property type="entry name" value="TGFB_receptor"/>
</dbReference>
<dbReference type="GO" id="GO:0005524">
    <property type="term" value="F:ATP binding"/>
    <property type="evidence" value="ECO:0007669"/>
    <property type="project" value="UniProtKB-UniRule"/>
</dbReference>
<keyword evidence="4 13" id="KW-0808">Transferase</keyword>
<comment type="subcellular location">
    <subcellularLocation>
        <location evidence="1 13">Membrane</location>
        <topology evidence="1 13">Single-pass type I membrane protein</topology>
    </subcellularLocation>
</comment>
<dbReference type="GO" id="GO:0048185">
    <property type="term" value="F:activin binding"/>
    <property type="evidence" value="ECO:0007669"/>
    <property type="project" value="TreeGrafter"/>
</dbReference>
<evidence type="ECO:0000256" key="8">
    <source>
        <dbReference type="ARBA" id="ARBA00022777"/>
    </source>
</evidence>
<evidence type="ECO:0000256" key="1">
    <source>
        <dbReference type="ARBA" id="ARBA00004479"/>
    </source>
</evidence>
<evidence type="ECO:0000256" key="9">
    <source>
        <dbReference type="ARBA" id="ARBA00022840"/>
    </source>
</evidence>
<organism evidence="17">
    <name type="scientific">Soboliphyme baturini</name>
    <dbReference type="NCBI Taxonomy" id="241478"/>
    <lineage>
        <taxon>Eukaryota</taxon>
        <taxon>Metazoa</taxon>
        <taxon>Ecdysozoa</taxon>
        <taxon>Nematoda</taxon>
        <taxon>Enoplea</taxon>
        <taxon>Dorylaimia</taxon>
        <taxon>Dioctophymatida</taxon>
        <taxon>Dioctophymatoidea</taxon>
        <taxon>Soboliphymatidae</taxon>
        <taxon>Soboliphyme</taxon>
    </lineage>
</organism>
<dbReference type="Proteomes" id="UP000270296">
    <property type="component" value="Unassembled WGS sequence"/>
</dbReference>
<dbReference type="SUPFAM" id="SSF56112">
    <property type="entry name" value="Protein kinase-like (PK-like)"/>
    <property type="match status" value="1"/>
</dbReference>
<dbReference type="FunFam" id="3.30.200.20:FF:000094">
    <property type="entry name" value="Serine/threonine-protein kinase receptor"/>
    <property type="match status" value="1"/>
</dbReference>
<comment type="cofactor">
    <cofactor evidence="13">
        <name>Mg(2+)</name>
        <dbReference type="ChEBI" id="CHEBI:18420"/>
    </cofactor>
    <cofactor evidence="13">
        <name>Mn(2+)</name>
        <dbReference type="ChEBI" id="CHEBI:29035"/>
    </cofactor>
</comment>
<accession>A0A183IVV4</accession>
<dbReference type="GO" id="GO:0046872">
    <property type="term" value="F:metal ion binding"/>
    <property type="evidence" value="ECO:0007669"/>
    <property type="project" value="UniProtKB-KW"/>
</dbReference>
<dbReference type="PRINTS" id="PR00653">
    <property type="entry name" value="ACTIVIN2R"/>
</dbReference>
<feature type="transmembrane region" description="Helical" evidence="13">
    <location>
        <begin position="104"/>
        <end position="126"/>
    </location>
</feature>
<evidence type="ECO:0000256" key="13">
    <source>
        <dbReference type="RuleBase" id="RU361271"/>
    </source>
</evidence>
<dbReference type="Pfam" id="PF00069">
    <property type="entry name" value="Pkinase"/>
    <property type="match status" value="1"/>
</dbReference>
<dbReference type="GO" id="GO:0017002">
    <property type="term" value="F:activin receptor activity"/>
    <property type="evidence" value="ECO:0007669"/>
    <property type="project" value="TreeGrafter"/>
</dbReference>
<evidence type="ECO:0000256" key="7">
    <source>
        <dbReference type="ARBA" id="ARBA00022741"/>
    </source>
</evidence>
<name>A0A183IVV4_9BILA</name>
<keyword evidence="11 13" id="KW-0472">Membrane</keyword>
<keyword evidence="6" id="KW-0732">Signal</keyword>
<dbReference type="InterPro" id="IPR000719">
    <property type="entry name" value="Prot_kinase_dom"/>
</dbReference>
<dbReference type="WBParaSite" id="SBAD_0000804301-mRNA-1">
    <property type="protein sequence ID" value="SBAD_0000804301-mRNA-1"/>
    <property type="gene ID" value="SBAD_0000804301"/>
</dbReference>
<dbReference type="AlphaFoldDB" id="A0A183IVV4"/>
<dbReference type="InterPro" id="IPR008271">
    <property type="entry name" value="Ser/Thr_kinase_AS"/>
</dbReference>
<comment type="similarity">
    <text evidence="2 13">Belongs to the protein kinase superfamily. TKL Ser/Thr protein kinase family. TGFB receptor subfamily.</text>
</comment>
<evidence type="ECO:0000256" key="5">
    <source>
        <dbReference type="ARBA" id="ARBA00022692"/>
    </source>
</evidence>
<dbReference type="Gene3D" id="2.10.60.10">
    <property type="entry name" value="CD59"/>
    <property type="match status" value="1"/>
</dbReference>
<dbReference type="PANTHER" id="PTHR23255">
    <property type="entry name" value="TRANSFORMING GROWTH FACTOR-BETA RECEPTOR TYPE I AND II"/>
    <property type="match status" value="1"/>
</dbReference>
<dbReference type="PROSITE" id="PS50011">
    <property type="entry name" value="PROTEIN_KINASE_DOM"/>
    <property type="match status" value="1"/>
</dbReference>
<dbReference type="OrthoDB" id="547665at2759"/>
<evidence type="ECO:0000256" key="10">
    <source>
        <dbReference type="ARBA" id="ARBA00022989"/>
    </source>
</evidence>
<keyword evidence="3 13" id="KW-0723">Serine/threonine-protein kinase</keyword>